<keyword evidence="2" id="KW-1185">Reference proteome</keyword>
<gene>
    <name evidence="1" type="ORF">K488DRAFT_44080</name>
</gene>
<evidence type="ECO:0000313" key="1">
    <source>
        <dbReference type="EMBL" id="KAI0035057.1"/>
    </source>
</evidence>
<reference evidence="1" key="2">
    <citation type="journal article" date="2022" name="New Phytol.">
        <title>Evolutionary transition to the ectomycorrhizal habit in the genomes of a hyperdiverse lineage of mushroom-forming fungi.</title>
        <authorList>
            <person name="Looney B."/>
            <person name="Miyauchi S."/>
            <person name="Morin E."/>
            <person name="Drula E."/>
            <person name="Courty P.E."/>
            <person name="Kohler A."/>
            <person name="Kuo A."/>
            <person name="LaButti K."/>
            <person name="Pangilinan J."/>
            <person name="Lipzen A."/>
            <person name="Riley R."/>
            <person name="Andreopoulos W."/>
            <person name="He G."/>
            <person name="Johnson J."/>
            <person name="Nolan M."/>
            <person name="Tritt A."/>
            <person name="Barry K.W."/>
            <person name="Grigoriev I.V."/>
            <person name="Nagy L.G."/>
            <person name="Hibbett D."/>
            <person name="Henrissat B."/>
            <person name="Matheny P.B."/>
            <person name="Labbe J."/>
            <person name="Martin F.M."/>
        </authorList>
    </citation>
    <scope>NUCLEOTIDE SEQUENCE</scope>
    <source>
        <strain evidence="1">EC-137</strain>
    </source>
</reference>
<name>A0ACB8QTN4_9AGAM</name>
<accession>A0ACB8QTN4</accession>
<evidence type="ECO:0000313" key="2">
    <source>
        <dbReference type="Proteomes" id="UP000814128"/>
    </source>
</evidence>
<organism evidence="1 2">
    <name type="scientific">Vararia minispora EC-137</name>
    <dbReference type="NCBI Taxonomy" id="1314806"/>
    <lineage>
        <taxon>Eukaryota</taxon>
        <taxon>Fungi</taxon>
        <taxon>Dikarya</taxon>
        <taxon>Basidiomycota</taxon>
        <taxon>Agaricomycotina</taxon>
        <taxon>Agaricomycetes</taxon>
        <taxon>Russulales</taxon>
        <taxon>Lachnocladiaceae</taxon>
        <taxon>Vararia</taxon>
    </lineage>
</organism>
<comment type="caution">
    <text evidence="1">The sequence shown here is derived from an EMBL/GenBank/DDBJ whole genome shotgun (WGS) entry which is preliminary data.</text>
</comment>
<sequence>MSAISGSEDRTYPPSLENATSRKSQYECNVLEKEREDVPATVVSEVSDELDYPDGGFRAWLVIFGAACVTFSTFGYVNTWGSFQAYYEETLLAGTSASTIAWIGSIQYSLCFLPSLFIGRLFDLGYFRVPFLSSSALLIVCTFLIPECTAYWQILLCQGLGIGIACGIVFGPTMAIAGHWFKKRRATALGLISIGSSTGGTLYPIIFGQLVPKIGFAWTMRVFGFLLLGALAFANLVLRRRLPPKNVTGGLMNLRQFRNPAFSLYTAAGFICFLGLYTVLSFINASAPTQGVSSNLVPYMVALGNTGSAVGRLITGMLGDKYGIMNIMIPFTFMASLFTYIWPFAYGNGPVVTITILYGVSSGAFVGLIAGPTMSMGPVEDVGRRTGMYFTITAFGALAGPPISGAIASATGSYKPVGIYAGSSILVGIIFLLWSRYCVLEGWKGRV</sequence>
<reference evidence="1" key="1">
    <citation type="submission" date="2021-02" db="EMBL/GenBank/DDBJ databases">
        <authorList>
            <consortium name="DOE Joint Genome Institute"/>
            <person name="Ahrendt S."/>
            <person name="Looney B.P."/>
            <person name="Miyauchi S."/>
            <person name="Morin E."/>
            <person name="Drula E."/>
            <person name="Courty P.E."/>
            <person name="Chicoki N."/>
            <person name="Fauchery L."/>
            <person name="Kohler A."/>
            <person name="Kuo A."/>
            <person name="Labutti K."/>
            <person name="Pangilinan J."/>
            <person name="Lipzen A."/>
            <person name="Riley R."/>
            <person name="Andreopoulos W."/>
            <person name="He G."/>
            <person name="Johnson J."/>
            <person name="Barry K.W."/>
            <person name="Grigoriev I.V."/>
            <person name="Nagy L."/>
            <person name="Hibbett D."/>
            <person name="Henrissat B."/>
            <person name="Matheny P.B."/>
            <person name="Labbe J."/>
            <person name="Martin F."/>
        </authorList>
    </citation>
    <scope>NUCLEOTIDE SEQUENCE</scope>
    <source>
        <strain evidence="1">EC-137</strain>
    </source>
</reference>
<dbReference type="EMBL" id="MU273490">
    <property type="protein sequence ID" value="KAI0035057.1"/>
    <property type="molecule type" value="Genomic_DNA"/>
</dbReference>
<proteinExistence type="predicted"/>
<protein>
    <submittedName>
        <fullName evidence="1">MFS general substrate transporter</fullName>
    </submittedName>
</protein>
<dbReference type="Proteomes" id="UP000814128">
    <property type="component" value="Unassembled WGS sequence"/>
</dbReference>